<evidence type="ECO:0000313" key="3">
    <source>
        <dbReference type="Proteomes" id="UP000318010"/>
    </source>
</evidence>
<dbReference type="PANTHER" id="PTHR22916:SF3">
    <property type="entry name" value="UDP-GLCNAC:BETAGAL BETA-1,3-N-ACETYLGLUCOSAMINYLTRANSFERASE-LIKE PROTEIN 1"/>
    <property type="match status" value="1"/>
</dbReference>
<dbReference type="PANTHER" id="PTHR22916">
    <property type="entry name" value="GLYCOSYLTRANSFERASE"/>
    <property type="match status" value="1"/>
</dbReference>
<dbReference type="CDD" id="cd00761">
    <property type="entry name" value="Glyco_tranf_GTA_type"/>
    <property type="match status" value="1"/>
</dbReference>
<keyword evidence="2" id="KW-0808">Transferase</keyword>
<dbReference type="AlphaFoldDB" id="A0A563U2A9"/>
<evidence type="ECO:0000259" key="1">
    <source>
        <dbReference type="Pfam" id="PF00535"/>
    </source>
</evidence>
<dbReference type="Pfam" id="PF00535">
    <property type="entry name" value="Glycos_transf_2"/>
    <property type="match status" value="1"/>
</dbReference>
<proteinExistence type="predicted"/>
<comment type="caution">
    <text evidence="2">The sequence shown here is derived from an EMBL/GenBank/DDBJ whole genome shotgun (WGS) entry which is preliminary data.</text>
</comment>
<dbReference type="SUPFAM" id="SSF53448">
    <property type="entry name" value="Nucleotide-diphospho-sugar transferases"/>
    <property type="match status" value="1"/>
</dbReference>
<reference evidence="2 3" key="1">
    <citation type="submission" date="2019-07" db="EMBL/GenBank/DDBJ databases">
        <authorList>
            <person name="Kim J."/>
        </authorList>
    </citation>
    <scope>NUCLEOTIDE SEQUENCE [LARGE SCALE GENOMIC DNA]</scope>
    <source>
        <strain evidence="2 3">MJ1a</strain>
    </source>
</reference>
<dbReference type="GO" id="GO:0016758">
    <property type="term" value="F:hexosyltransferase activity"/>
    <property type="evidence" value="ECO:0007669"/>
    <property type="project" value="UniProtKB-ARBA"/>
</dbReference>
<evidence type="ECO:0000313" key="2">
    <source>
        <dbReference type="EMBL" id="TWR25381.1"/>
    </source>
</evidence>
<sequence length="322" mass="36728">MLFASSAKPIISLKISVIICTYNPRLQYLEQVLLALRNQTLVNTEWELLIIDNKSSNQFTQELDLSWHANAKVMREEQAGLAHARLKGFKNSIAELIVFVDDDNVLADNYLELSWDFYLSNPQVGCFGGKSVAVFETTPPAWFWKTGISLGCKDDGDEIYISDYRSDNYKLQNYPDKAPIGTGMVITKKAFKAYYLEVLNNADRLALGRKGKALTSGEDNDIVLTIIKNYFEIAYIPKLVVKHLIPTNRISTAYLKQMAYESNKSWITLLRHHGICPFKTIPQWTVRLRKVKAWFKYKVWQSPVNIIKWHGACGTFESLADG</sequence>
<gene>
    <name evidence="2" type="ORF">FPZ42_12310</name>
</gene>
<dbReference type="InterPro" id="IPR001173">
    <property type="entry name" value="Glyco_trans_2-like"/>
</dbReference>
<organism evidence="2 3">
    <name type="scientific">Mucilaginibacter achroorhodeus</name>
    <dbReference type="NCBI Taxonomy" id="2599294"/>
    <lineage>
        <taxon>Bacteria</taxon>
        <taxon>Pseudomonadati</taxon>
        <taxon>Bacteroidota</taxon>
        <taxon>Sphingobacteriia</taxon>
        <taxon>Sphingobacteriales</taxon>
        <taxon>Sphingobacteriaceae</taxon>
        <taxon>Mucilaginibacter</taxon>
    </lineage>
</organism>
<dbReference type="Proteomes" id="UP000318010">
    <property type="component" value="Unassembled WGS sequence"/>
</dbReference>
<accession>A0A563U2A9</accession>
<dbReference type="InterPro" id="IPR029044">
    <property type="entry name" value="Nucleotide-diphossugar_trans"/>
</dbReference>
<dbReference type="Gene3D" id="3.90.550.10">
    <property type="entry name" value="Spore Coat Polysaccharide Biosynthesis Protein SpsA, Chain A"/>
    <property type="match status" value="1"/>
</dbReference>
<keyword evidence="3" id="KW-1185">Reference proteome</keyword>
<dbReference type="EMBL" id="VOEI01000004">
    <property type="protein sequence ID" value="TWR25381.1"/>
    <property type="molecule type" value="Genomic_DNA"/>
</dbReference>
<protein>
    <submittedName>
        <fullName evidence="2">Glycosyltransferase</fullName>
    </submittedName>
</protein>
<dbReference type="OrthoDB" id="786280at2"/>
<name>A0A563U2A9_9SPHI</name>
<feature type="domain" description="Glycosyltransferase 2-like" evidence="1">
    <location>
        <begin position="16"/>
        <end position="192"/>
    </location>
</feature>